<dbReference type="AlphaFoldDB" id="A0A918FJD4"/>
<feature type="region of interest" description="Disordered" evidence="1">
    <location>
        <begin position="1"/>
        <end position="20"/>
    </location>
</feature>
<comment type="caution">
    <text evidence="2">The sequence shown here is derived from an EMBL/GenBank/DDBJ whole genome shotgun (WGS) entry which is preliminary data.</text>
</comment>
<evidence type="ECO:0000256" key="1">
    <source>
        <dbReference type="SAM" id="MobiDB-lite"/>
    </source>
</evidence>
<evidence type="ECO:0000313" key="2">
    <source>
        <dbReference type="EMBL" id="GGR42955.1"/>
    </source>
</evidence>
<proteinExistence type="predicted"/>
<dbReference type="EMBL" id="BMSX01000020">
    <property type="protein sequence ID" value="GGR42955.1"/>
    <property type="molecule type" value="Genomic_DNA"/>
</dbReference>
<reference evidence="2" key="1">
    <citation type="journal article" date="2014" name="Int. J. Syst. Evol. Microbiol.">
        <title>Complete genome sequence of Corynebacterium casei LMG S-19264T (=DSM 44701T), isolated from a smear-ripened cheese.</title>
        <authorList>
            <consortium name="US DOE Joint Genome Institute (JGI-PGF)"/>
            <person name="Walter F."/>
            <person name="Albersmeier A."/>
            <person name="Kalinowski J."/>
            <person name="Ruckert C."/>
        </authorList>
    </citation>
    <scope>NUCLEOTIDE SEQUENCE</scope>
    <source>
        <strain evidence="2">JCM 4346</strain>
    </source>
</reference>
<organism evidence="2 3">
    <name type="scientific">Streptomyces aurantiogriseus</name>
    <dbReference type="NCBI Taxonomy" id="66870"/>
    <lineage>
        <taxon>Bacteria</taxon>
        <taxon>Bacillati</taxon>
        <taxon>Actinomycetota</taxon>
        <taxon>Actinomycetes</taxon>
        <taxon>Kitasatosporales</taxon>
        <taxon>Streptomycetaceae</taxon>
        <taxon>Streptomyces</taxon>
    </lineage>
</organism>
<keyword evidence="3" id="KW-1185">Reference proteome</keyword>
<dbReference type="Proteomes" id="UP000658320">
    <property type="component" value="Unassembled WGS sequence"/>
</dbReference>
<accession>A0A918FJD4</accession>
<protein>
    <submittedName>
        <fullName evidence="2">Uncharacterized protein</fullName>
    </submittedName>
</protein>
<gene>
    <name evidence="2" type="ORF">GCM10010251_69890</name>
</gene>
<sequence length="69" mass="7789">MGTPRGSGRFGTPRRYPRGLEPITVSGRQTVERALGGLRTKERGYTRYGVTLVTEVTWFRIRGGRGRHL</sequence>
<reference evidence="2" key="2">
    <citation type="submission" date="2020-09" db="EMBL/GenBank/DDBJ databases">
        <authorList>
            <person name="Sun Q."/>
            <person name="Ohkuma M."/>
        </authorList>
    </citation>
    <scope>NUCLEOTIDE SEQUENCE</scope>
    <source>
        <strain evidence="2">JCM 4346</strain>
    </source>
</reference>
<name>A0A918FJD4_9ACTN</name>
<evidence type="ECO:0000313" key="3">
    <source>
        <dbReference type="Proteomes" id="UP000658320"/>
    </source>
</evidence>